<evidence type="ECO:0000313" key="4">
    <source>
        <dbReference type="Proteomes" id="UP000053660"/>
    </source>
</evidence>
<dbReference type="CDD" id="cd00835">
    <property type="entry name" value="RanBD_family"/>
    <property type="match status" value="1"/>
</dbReference>
<dbReference type="SMART" id="SM00160">
    <property type="entry name" value="RanBD"/>
    <property type="match status" value="1"/>
</dbReference>
<dbReference type="GO" id="GO:0005643">
    <property type="term" value="C:nuclear pore"/>
    <property type="evidence" value="ECO:0007669"/>
    <property type="project" value="TreeGrafter"/>
</dbReference>
<name>A0A0B1SN79_OESDE</name>
<evidence type="ECO:0000313" key="3">
    <source>
        <dbReference type="EMBL" id="KHJ84977.1"/>
    </source>
</evidence>
<dbReference type="GO" id="GO:0005737">
    <property type="term" value="C:cytoplasm"/>
    <property type="evidence" value="ECO:0007669"/>
    <property type="project" value="TreeGrafter"/>
</dbReference>
<keyword evidence="4" id="KW-1185">Reference proteome</keyword>
<evidence type="ECO:0000256" key="1">
    <source>
        <dbReference type="SAM" id="MobiDB-lite"/>
    </source>
</evidence>
<dbReference type="InterPro" id="IPR011993">
    <property type="entry name" value="PH-like_dom_sf"/>
</dbReference>
<feature type="compositionally biased region" description="Basic and acidic residues" evidence="1">
    <location>
        <begin position="30"/>
        <end position="48"/>
    </location>
</feature>
<dbReference type="PROSITE" id="PS50196">
    <property type="entry name" value="RANBD1"/>
    <property type="match status" value="1"/>
</dbReference>
<reference evidence="3 4" key="1">
    <citation type="submission" date="2014-03" db="EMBL/GenBank/DDBJ databases">
        <title>Draft genome of the hookworm Oesophagostomum dentatum.</title>
        <authorList>
            <person name="Mitreva M."/>
        </authorList>
    </citation>
    <scope>NUCLEOTIDE SEQUENCE [LARGE SCALE GENOMIC DNA]</scope>
    <source>
        <strain evidence="3 4">OD-Hann</strain>
    </source>
</reference>
<dbReference type="InterPro" id="IPR000156">
    <property type="entry name" value="Ran_bind_dom"/>
</dbReference>
<evidence type="ECO:0000259" key="2">
    <source>
        <dbReference type="PROSITE" id="PS50196"/>
    </source>
</evidence>
<gene>
    <name evidence="3" type="ORF">OESDEN_15303</name>
</gene>
<protein>
    <submittedName>
        <fullName evidence="3">RanBP1 domain protein</fullName>
    </submittedName>
</protein>
<dbReference type="PANTHER" id="PTHR23138">
    <property type="entry name" value="RAN BINDING PROTEIN"/>
    <property type="match status" value="1"/>
</dbReference>
<sequence>MEALNDFARLAKPAATDQKDQKDEEEEEFSKEKGGKDRKNDGEPKHGADEEYELGVQFAPVIPLPDLVDVTGEEEKQVVFTARAKLFRFVKETKENKERGVGDHKILNPKTSCHRVVMCREQVHKVCTNFAVLPILELSEKKEKPNDYLESPEDADEVFRAKFKAAEIAKEIHDKFIAAAAAHPKASN</sequence>
<dbReference type="AlphaFoldDB" id="A0A0B1SN79"/>
<organism evidence="3 4">
    <name type="scientific">Oesophagostomum dentatum</name>
    <name type="common">Nodular worm</name>
    <dbReference type="NCBI Taxonomy" id="61180"/>
    <lineage>
        <taxon>Eukaryota</taxon>
        <taxon>Metazoa</taxon>
        <taxon>Ecdysozoa</taxon>
        <taxon>Nematoda</taxon>
        <taxon>Chromadorea</taxon>
        <taxon>Rhabditida</taxon>
        <taxon>Rhabditina</taxon>
        <taxon>Rhabditomorpha</taxon>
        <taxon>Strongyloidea</taxon>
        <taxon>Strongylidae</taxon>
        <taxon>Oesophagostomum</taxon>
    </lineage>
</organism>
<dbReference type="OrthoDB" id="2357150at2759"/>
<proteinExistence type="predicted"/>
<feature type="region of interest" description="Disordered" evidence="1">
    <location>
        <begin position="1"/>
        <end position="48"/>
    </location>
</feature>
<dbReference type="InterPro" id="IPR045255">
    <property type="entry name" value="RanBP1-like"/>
</dbReference>
<dbReference type="GO" id="GO:0005096">
    <property type="term" value="F:GTPase activator activity"/>
    <property type="evidence" value="ECO:0007669"/>
    <property type="project" value="TreeGrafter"/>
</dbReference>
<dbReference type="Gene3D" id="2.30.29.30">
    <property type="entry name" value="Pleckstrin-homology domain (PH domain)/Phosphotyrosine-binding domain (PTB)"/>
    <property type="match status" value="1"/>
</dbReference>
<dbReference type="Proteomes" id="UP000053660">
    <property type="component" value="Unassembled WGS sequence"/>
</dbReference>
<feature type="domain" description="RanBD1" evidence="2">
    <location>
        <begin position="57"/>
        <end position="185"/>
    </location>
</feature>
<dbReference type="SUPFAM" id="SSF50729">
    <property type="entry name" value="PH domain-like"/>
    <property type="match status" value="1"/>
</dbReference>
<dbReference type="PANTHER" id="PTHR23138:SF179">
    <property type="entry name" value="NUCLEAR PORE COMPLEX PROTEIN"/>
    <property type="match status" value="1"/>
</dbReference>
<accession>A0A0B1SN79</accession>
<dbReference type="Pfam" id="PF00638">
    <property type="entry name" value="Ran_BP1"/>
    <property type="match status" value="1"/>
</dbReference>
<dbReference type="EMBL" id="KN565894">
    <property type="protein sequence ID" value="KHJ84977.1"/>
    <property type="molecule type" value="Genomic_DNA"/>
</dbReference>